<keyword evidence="4" id="KW-1133">Transmembrane helix</keyword>
<feature type="transmembrane region" description="Helical" evidence="4">
    <location>
        <begin position="398"/>
        <end position="423"/>
    </location>
</feature>
<evidence type="ECO:0000256" key="3">
    <source>
        <dbReference type="SAM" id="MobiDB-lite"/>
    </source>
</evidence>
<dbReference type="PANTHER" id="PTHR22550">
    <property type="entry name" value="SPORE GERMINATION PROTEIN"/>
    <property type="match status" value="1"/>
</dbReference>
<evidence type="ECO:0008006" key="7">
    <source>
        <dbReference type="Google" id="ProtNLM"/>
    </source>
</evidence>
<dbReference type="Pfam" id="PF03323">
    <property type="entry name" value="GerA"/>
    <property type="match status" value="1"/>
</dbReference>
<feature type="transmembrane region" description="Helical" evidence="4">
    <location>
        <begin position="366"/>
        <end position="386"/>
    </location>
</feature>
<evidence type="ECO:0000256" key="4">
    <source>
        <dbReference type="SAM" id="Phobius"/>
    </source>
</evidence>
<dbReference type="PATRIC" id="fig|1235795.3.peg.2139"/>
<feature type="region of interest" description="Disordered" evidence="3">
    <location>
        <begin position="460"/>
        <end position="484"/>
    </location>
</feature>
<dbReference type="HOGENOM" id="CLU_021639_4_1_9"/>
<evidence type="ECO:0000313" key="6">
    <source>
        <dbReference type="Proteomes" id="UP000019598"/>
    </source>
</evidence>
<dbReference type="GeneID" id="43345176"/>
<proteinExistence type="inferred from homology"/>
<dbReference type="STRING" id="1235795.C812_02168"/>
<feature type="compositionally biased region" description="Polar residues" evidence="3">
    <location>
        <begin position="467"/>
        <end position="484"/>
    </location>
</feature>
<feature type="transmembrane region" description="Helical" evidence="4">
    <location>
        <begin position="272"/>
        <end position="292"/>
    </location>
</feature>
<dbReference type="RefSeq" id="WP_016312655.1">
    <property type="nucleotide sequence ID" value="NZ_KE159653.1"/>
</dbReference>
<reference evidence="5 6" key="1">
    <citation type="submission" date="2013-04" db="EMBL/GenBank/DDBJ databases">
        <title>The Genome Sequence of Paenibacillus barengoltzii G22.</title>
        <authorList>
            <consortium name="The Broad Institute Genomics Platform"/>
            <consortium name="The Broad Institute Genome Sequencing Center for Infectious Disease"/>
            <person name="Earl A."/>
            <person name="Xavier R."/>
            <person name="Elson C."/>
            <person name="Duck W."/>
            <person name="Walker B."/>
            <person name="Young S."/>
            <person name="Zeng Q."/>
            <person name="Gargeya S."/>
            <person name="Fitzgerald M."/>
            <person name="Haas B."/>
            <person name="Abouelleil A."/>
            <person name="Allen A.W."/>
            <person name="Alvarado L."/>
            <person name="Arachchi H.M."/>
            <person name="Berlin A.M."/>
            <person name="Chapman S.B."/>
            <person name="Gainer-Dewar J."/>
            <person name="Goldberg J."/>
            <person name="Griggs A."/>
            <person name="Gujja S."/>
            <person name="Hansen M."/>
            <person name="Howarth C."/>
            <person name="Imamovic A."/>
            <person name="Ireland A."/>
            <person name="Larimer J."/>
            <person name="McCowan C."/>
            <person name="Murphy C."/>
            <person name="Pearson M."/>
            <person name="Poon T.W."/>
            <person name="Priest M."/>
            <person name="Roberts A."/>
            <person name="Saif S."/>
            <person name="Shea T."/>
            <person name="Sisk P."/>
            <person name="Sykes S."/>
            <person name="Wortman J."/>
            <person name="Nusbaum C."/>
            <person name="Birren B."/>
        </authorList>
    </citation>
    <scope>NUCLEOTIDE SEQUENCE [LARGE SCALE GENOMIC DNA]</scope>
    <source>
        <strain evidence="5 6">G22</strain>
    </source>
</reference>
<organism evidence="5 6">
    <name type="scientific">Paenibacillus barengoltzii G22</name>
    <dbReference type="NCBI Taxonomy" id="1235795"/>
    <lineage>
        <taxon>Bacteria</taxon>
        <taxon>Bacillati</taxon>
        <taxon>Bacillota</taxon>
        <taxon>Bacilli</taxon>
        <taxon>Bacillales</taxon>
        <taxon>Paenibacillaceae</taxon>
        <taxon>Paenibacillus</taxon>
    </lineage>
</organism>
<protein>
    <recommendedName>
        <fullName evidence="7">Spore germination protein KA</fullName>
    </recommendedName>
</protein>
<comment type="caution">
    <text evidence="5">The sequence shown here is derived from an EMBL/GenBank/DDBJ whole genome shotgun (WGS) entry which is preliminary data.</text>
</comment>
<dbReference type="OrthoDB" id="1726708at2"/>
<evidence type="ECO:0000256" key="1">
    <source>
        <dbReference type="ARBA" id="ARBA00005278"/>
    </source>
</evidence>
<evidence type="ECO:0000313" key="5">
    <source>
        <dbReference type="EMBL" id="EOS56106.1"/>
    </source>
</evidence>
<dbReference type="EMBL" id="ASSZ01000020">
    <property type="protein sequence ID" value="EOS56106.1"/>
    <property type="molecule type" value="Genomic_DNA"/>
</dbReference>
<evidence type="ECO:0000256" key="2">
    <source>
        <dbReference type="ARBA" id="ARBA00023136"/>
    </source>
</evidence>
<keyword evidence="4" id="KW-0812">Transmembrane</keyword>
<dbReference type="PIRSF" id="PIRSF005690">
    <property type="entry name" value="GerBA"/>
    <property type="match status" value="1"/>
</dbReference>
<dbReference type="PANTHER" id="PTHR22550:SF5">
    <property type="entry name" value="LEUCINE ZIPPER PROTEIN 4"/>
    <property type="match status" value="1"/>
</dbReference>
<name>R9LCI8_9BACL</name>
<dbReference type="AlphaFoldDB" id="R9LCI8"/>
<dbReference type="GO" id="GO:0009847">
    <property type="term" value="P:spore germination"/>
    <property type="evidence" value="ECO:0007669"/>
    <property type="project" value="InterPro"/>
</dbReference>
<keyword evidence="2 4" id="KW-0472">Membrane</keyword>
<dbReference type="Proteomes" id="UP000019598">
    <property type="component" value="Unassembled WGS sequence"/>
</dbReference>
<dbReference type="GO" id="GO:0016020">
    <property type="term" value="C:membrane"/>
    <property type="evidence" value="ECO:0007669"/>
    <property type="project" value="InterPro"/>
</dbReference>
<sequence>MDRVPPMWKELYFSTDFKCYEHMIGGQSYYVGYIKSIVDSKVLNEHIMDTLVHIKSELTLEQLLPIMPVADKKLTSDMESIRSNLLRGYVAIQCGLEAHQCLLVHATADKGRQVTVTEVESTVEGSKEALVESLDTNINIVRKRLPVPDLRIVELKIGNMSKSRVAICYMEGVANQQNIETIKQRIEDIEFKVIPDITILQQMIEDNSKSIFPQLLGTERPDRISWAISVGQICIMLDGSPTALLGPANIGLFFVSYEDYFLPWIVGSALRLLRIVSIVFSIFASSLYVAIVTHHSQSISSLYLPTIITSRMNVPFLPVVEVLLMELVIELLRESGSRLPTKIGQTISIVGGLVLSTAAVEGALTSNILLIIVASSAMASFTIPVFRMSTTIRLLRFPFIIAAHLWGVLGIAICTLFLITHLIRLTSLGMPYLAPFYPWRSKDHFDTLIRLQFDKMGRPPSYFRTPKVNNRGNKSQNPMDTDDY</sequence>
<dbReference type="InterPro" id="IPR050768">
    <property type="entry name" value="UPF0353/GerABKA_families"/>
</dbReference>
<comment type="similarity">
    <text evidence="1">Belongs to the GerABKA family.</text>
</comment>
<accession>R9LCI8</accession>
<gene>
    <name evidence="5" type="ORF">C812_02168</name>
</gene>
<dbReference type="InterPro" id="IPR004995">
    <property type="entry name" value="Spore_Ger"/>
</dbReference>